<feature type="transmembrane region" description="Helical" evidence="1">
    <location>
        <begin position="118"/>
        <end position="144"/>
    </location>
</feature>
<dbReference type="PANTHER" id="PTHR35307:SF6">
    <property type="entry name" value="TRANSMEMBRANE PROTEIN"/>
    <property type="match status" value="1"/>
</dbReference>
<keyword evidence="3" id="KW-1185">Reference proteome</keyword>
<gene>
    <name evidence="2" type="ORF">Sjap_008892</name>
</gene>
<keyword evidence="1" id="KW-0472">Membrane</keyword>
<keyword evidence="1" id="KW-0812">Transmembrane</keyword>
<comment type="caution">
    <text evidence="2">The sequence shown here is derived from an EMBL/GenBank/DDBJ whole genome shotgun (WGS) entry which is preliminary data.</text>
</comment>
<dbReference type="AlphaFoldDB" id="A0AAP0JQF6"/>
<proteinExistence type="predicted"/>
<evidence type="ECO:0000313" key="2">
    <source>
        <dbReference type="EMBL" id="KAK9138298.1"/>
    </source>
</evidence>
<accession>A0AAP0JQF6</accession>
<evidence type="ECO:0000313" key="3">
    <source>
        <dbReference type="Proteomes" id="UP001417504"/>
    </source>
</evidence>
<feature type="transmembrane region" description="Helical" evidence="1">
    <location>
        <begin position="85"/>
        <end position="106"/>
    </location>
</feature>
<evidence type="ECO:0000256" key="1">
    <source>
        <dbReference type="SAM" id="Phobius"/>
    </source>
</evidence>
<reference evidence="2 3" key="1">
    <citation type="submission" date="2024-01" db="EMBL/GenBank/DDBJ databases">
        <title>Genome assemblies of Stephania.</title>
        <authorList>
            <person name="Yang L."/>
        </authorList>
    </citation>
    <scope>NUCLEOTIDE SEQUENCE [LARGE SCALE GENOMIC DNA]</scope>
    <source>
        <strain evidence="2">QJT</strain>
        <tissue evidence="2">Leaf</tissue>
    </source>
</reference>
<organism evidence="2 3">
    <name type="scientific">Stephania japonica</name>
    <dbReference type="NCBI Taxonomy" id="461633"/>
    <lineage>
        <taxon>Eukaryota</taxon>
        <taxon>Viridiplantae</taxon>
        <taxon>Streptophyta</taxon>
        <taxon>Embryophyta</taxon>
        <taxon>Tracheophyta</taxon>
        <taxon>Spermatophyta</taxon>
        <taxon>Magnoliopsida</taxon>
        <taxon>Ranunculales</taxon>
        <taxon>Menispermaceae</taxon>
        <taxon>Menispermoideae</taxon>
        <taxon>Cissampelideae</taxon>
        <taxon>Stephania</taxon>
    </lineage>
</organism>
<dbReference type="EMBL" id="JBBNAE010000003">
    <property type="protein sequence ID" value="KAK9138298.1"/>
    <property type="molecule type" value="Genomic_DNA"/>
</dbReference>
<keyword evidence="1" id="KW-1133">Transmembrane helix</keyword>
<dbReference type="PANTHER" id="PTHR35307">
    <property type="entry name" value="PROTEIN, PUTATIVE-RELATED"/>
    <property type="match status" value="1"/>
</dbReference>
<protein>
    <submittedName>
        <fullName evidence="2">Uncharacterized protein</fullName>
    </submittedName>
</protein>
<sequence>MASNGYEGNGSNFSSPMPAIGLDIAGATLVCLVLIVFDVVNAIRERKPWIPCRLFALNSFTLTLLSVATKLPVDLTTSMPSAYDQLSKLCGTALICVSIGLFRISIVNMNESELSASMASLTVVVVTVVVNIFLQMSTGAVFLFKVEHVINLALMLLLLGIMGCFRFTFPGYFSEPFRKSLKYMPRNIRTLKRCYTFSYVASPQLMFIRFSPSATVGMLCTTSCVVLLEAAFRTYSLGQGMKEASDYRWSIWPVVGIQILTVIVGTLAVVSRCLAVSNQMHSLLFIALKKNTILECHNLFLLAQRNWSLWSRTLKHYSRVVFQFFRALEYIFDSLLFLLRIWADCVNELIRVVGDCFALAMRKATVIGFSKRNNGYDDEDDETMVMLRKELDHGLEGVISSIPDFYSDYLLRKSTMDLKFCLEKHSSYPMHSLLKFLGKSTHDSSLGLLKHISNRSDELLLLVCLVRIADSLVPSLRSSSMICALDQAFEIIVFIHEKTKTVCASNSMKTKVAKDIWFSGAISSHWFQTDIIDHFRKGGRANDFLDCSYGIVDKYLLKIVCHEVYDIINIIGEPRFETISNATNEHIEKLYNDIEQLFVELLHSLIDELPDVIFKSVNESVPFVEFEENVKISMELVARLNLLEAQPWCFTNSKIQSFMTTDVVQKDKKLDSDVSLVIGDDADVNLGLFTSHEDAMPAVV</sequence>
<name>A0AAP0JQF6_9MAGN</name>
<feature type="transmembrane region" description="Helical" evidence="1">
    <location>
        <begin position="216"/>
        <end position="237"/>
    </location>
</feature>
<dbReference type="Proteomes" id="UP001417504">
    <property type="component" value="Unassembled WGS sequence"/>
</dbReference>
<feature type="transmembrane region" description="Helical" evidence="1">
    <location>
        <begin position="150"/>
        <end position="173"/>
    </location>
</feature>
<feature type="transmembrane region" description="Helical" evidence="1">
    <location>
        <begin position="20"/>
        <end position="43"/>
    </location>
</feature>
<feature type="transmembrane region" description="Helical" evidence="1">
    <location>
        <begin position="249"/>
        <end position="270"/>
    </location>
</feature>